<accession>G0VJS6</accession>
<dbReference type="PRINTS" id="PR02030">
    <property type="entry name" value="AUTOPHGYRP14"/>
</dbReference>
<dbReference type="GeneID" id="96905447"/>
<dbReference type="OrthoDB" id="4068791at2759"/>
<evidence type="ECO:0000313" key="13">
    <source>
        <dbReference type="Proteomes" id="UP000001640"/>
    </source>
</evidence>
<evidence type="ECO:0000256" key="10">
    <source>
        <dbReference type="ARBA" id="ARBA00023136"/>
    </source>
</evidence>
<dbReference type="InParanoid" id="G0VJS6"/>
<dbReference type="OMA" id="MYCSHCI"/>
<name>G0VJS6_NAUCA</name>
<dbReference type="GO" id="GO:0120095">
    <property type="term" value="C:vacuole-isolation membrane contact site"/>
    <property type="evidence" value="ECO:0007669"/>
    <property type="project" value="EnsemblFungi"/>
</dbReference>
<dbReference type="Pfam" id="PF10186">
    <property type="entry name" value="ATG14"/>
    <property type="match status" value="1"/>
</dbReference>
<keyword evidence="9 11" id="KW-0175">Coiled coil</keyword>
<keyword evidence="5" id="KW-0813">Transport</keyword>
<organism evidence="12 13">
    <name type="scientific">Naumovozyma castellii</name>
    <name type="common">Yeast</name>
    <name type="synonym">Saccharomyces castellii</name>
    <dbReference type="NCBI Taxonomy" id="27288"/>
    <lineage>
        <taxon>Eukaryota</taxon>
        <taxon>Fungi</taxon>
        <taxon>Dikarya</taxon>
        <taxon>Ascomycota</taxon>
        <taxon>Saccharomycotina</taxon>
        <taxon>Saccharomycetes</taxon>
        <taxon>Saccharomycetales</taxon>
        <taxon>Saccharomycetaceae</taxon>
        <taxon>Naumovozyma</taxon>
    </lineage>
</organism>
<reference key="2">
    <citation type="submission" date="2011-08" db="EMBL/GenBank/DDBJ databases">
        <title>Genome sequence of Naumovozyma castellii.</title>
        <authorList>
            <person name="Gordon J.L."/>
            <person name="Armisen D."/>
            <person name="Proux-Wera E."/>
            <person name="OhEigeartaigh S.S."/>
            <person name="Byrne K.P."/>
            <person name="Wolfe K.H."/>
        </authorList>
    </citation>
    <scope>NUCLEOTIDE SEQUENCE</scope>
    <source>
        <strain>Type strain:CBS 4309</strain>
    </source>
</reference>
<evidence type="ECO:0000256" key="7">
    <source>
        <dbReference type="ARBA" id="ARBA00022927"/>
    </source>
</evidence>
<comment type="similarity">
    <text evidence="3">Belongs to the ATG14 family.</text>
</comment>
<evidence type="ECO:0000256" key="5">
    <source>
        <dbReference type="ARBA" id="ARBA00022448"/>
    </source>
</evidence>
<gene>
    <name evidence="12" type="primary">NCAS0I00890</name>
    <name evidence="12" type="ordered locus">NCAS_0I00890</name>
</gene>
<evidence type="ECO:0000256" key="1">
    <source>
        <dbReference type="ARBA" id="ARBA00004148"/>
    </source>
</evidence>
<dbReference type="KEGG" id="ncs:NCAS_0I00890"/>
<dbReference type="AlphaFoldDB" id="G0VJS6"/>
<dbReference type="FunCoup" id="G0VJS6">
    <property type="interactions" value="74"/>
</dbReference>
<dbReference type="GO" id="GO:0034727">
    <property type="term" value="P:piecemeal microautophagy of the nucleus"/>
    <property type="evidence" value="ECO:0007669"/>
    <property type="project" value="EnsemblFungi"/>
</dbReference>
<protein>
    <recommendedName>
        <fullName evidence="4">Autophagy-related protein 14</fullName>
    </recommendedName>
</protein>
<sequence>MRMLCSVCSKQTTRAYCSNCSNTSPSLLLKWRMALLSIHEQNRKLQGRVKAILERSMGQNDVDMDGDKNEENDFPLLKSKLRKVTILKMKKRNNRIRFRIEQLKKNMENKKQRATHMEDELQLEIPKEAAIILQDDEDLMERIHQTQKIVQMAQQEKLHSLRKWFMVRQRKDLYLVSFSILFQPIISLQNVPNLPRSVTISSLNNMFQYLDIFAQIINFKLPYDGFHSLTSAKEDGDDNNTDVVEWITKLTIGLLQLASKLQLIRTKSIDIHWLLDQYDVDKLFYSVVQQRQIQCRVISSGQCWTFSHVYAMVSEILNISERNSRNNLRADSTQRHSIKTADTQVAHLDRWFIVG</sequence>
<evidence type="ECO:0000256" key="4">
    <source>
        <dbReference type="ARBA" id="ARBA00013807"/>
    </source>
</evidence>
<dbReference type="GO" id="GO:0034045">
    <property type="term" value="C:phagophore assembly site membrane"/>
    <property type="evidence" value="ECO:0007669"/>
    <property type="project" value="UniProtKB-SubCell"/>
</dbReference>
<evidence type="ECO:0000256" key="11">
    <source>
        <dbReference type="SAM" id="Coils"/>
    </source>
</evidence>
<comment type="subcellular location">
    <subcellularLocation>
        <location evidence="2">Preautophagosomal structure membrane</location>
        <topology evidence="2">Peripheral membrane protein</topology>
    </subcellularLocation>
    <subcellularLocation>
        <location evidence="1">Vacuole membrane</location>
        <topology evidence="1">Peripheral membrane protein</topology>
    </subcellularLocation>
</comment>
<dbReference type="HOGENOM" id="CLU_069448_0_0_1"/>
<dbReference type="InterPro" id="IPR023261">
    <property type="entry name" value="Autophagy-related_protein_14"/>
</dbReference>
<dbReference type="EMBL" id="HE576760">
    <property type="protein sequence ID" value="CCC71757.1"/>
    <property type="molecule type" value="Genomic_DNA"/>
</dbReference>
<keyword evidence="8" id="KW-0072">Autophagy</keyword>
<keyword evidence="13" id="KW-1185">Reference proteome</keyword>
<evidence type="ECO:0000256" key="9">
    <source>
        <dbReference type="ARBA" id="ARBA00023054"/>
    </source>
</evidence>
<evidence type="ECO:0000256" key="8">
    <source>
        <dbReference type="ARBA" id="ARBA00023006"/>
    </source>
</evidence>
<dbReference type="GO" id="GO:0051365">
    <property type="term" value="P:cellular response to potassium ion starvation"/>
    <property type="evidence" value="ECO:0007669"/>
    <property type="project" value="EnsemblFungi"/>
</dbReference>
<keyword evidence="7" id="KW-0653">Protein transport</keyword>
<evidence type="ECO:0000313" key="12">
    <source>
        <dbReference type="EMBL" id="CCC71757.1"/>
    </source>
</evidence>
<keyword evidence="10" id="KW-0472">Membrane</keyword>
<reference evidence="12 13" key="1">
    <citation type="journal article" date="2011" name="Proc. Natl. Acad. Sci. U.S.A.">
        <title>Evolutionary erosion of yeast sex chromosomes by mating-type switching accidents.</title>
        <authorList>
            <person name="Gordon J.L."/>
            <person name="Armisen D."/>
            <person name="Proux-Wera E."/>
            <person name="Oheigeartaigh S.S."/>
            <person name="Byrne K.P."/>
            <person name="Wolfe K.H."/>
        </authorList>
    </citation>
    <scope>NUCLEOTIDE SEQUENCE [LARGE SCALE GENOMIC DNA]</scope>
    <source>
        <strain evidence="13">ATCC 76901 / BCRC 22586 / CBS 4309 / NBRC 1992 / NRRL Y-12630</strain>
    </source>
</reference>
<dbReference type="RefSeq" id="XP_003678102.1">
    <property type="nucleotide sequence ID" value="XM_003678054.1"/>
</dbReference>
<dbReference type="STRING" id="1064592.G0VJS6"/>
<dbReference type="GO" id="GO:0034271">
    <property type="term" value="C:phosphatidylinositol 3-kinase complex, class III, type I"/>
    <property type="evidence" value="ECO:0007669"/>
    <property type="project" value="EnsemblFungi"/>
</dbReference>
<dbReference type="Proteomes" id="UP000001640">
    <property type="component" value="Chromosome 9"/>
</dbReference>
<evidence type="ECO:0000256" key="3">
    <source>
        <dbReference type="ARBA" id="ARBA00009574"/>
    </source>
</evidence>
<evidence type="ECO:0000256" key="6">
    <source>
        <dbReference type="ARBA" id="ARBA00022554"/>
    </source>
</evidence>
<dbReference type="eggNOG" id="ENOG502RY86">
    <property type="taxonomic scope" value="Eukaryota"/>
</dbReference>
<dbReference type="InterPro" id="IPR018791">
    <property type="entry name" value="UV_resistance/autophagy_Atg14"/>
</dbReference>
<proteinExistence type="inferred from homology"/>
<evidence type="ECO:0000256" key="2">
    <source>
        <dbReference type="ARBA" id="ARBA00004623"/>
    </source>
</evidence>
<dbReference type="GO" id="GO:0000425">
    <property type="term" value="P:pexophagy"/>
    <property type="evidence" value="ECO:0007669"/>
    <property type="project" value="EnsemblFungi"/>
</dbReference>
<feature type="coiled-coil region" evidence="11">
    <location>
        <begin position="86"/>
        <end position="124"/>
    </location>
</feature>
<keyword evidence="6" id="KW-0926">Vacuole</keyword>
<dbReference type="GO" id="GO:0032258">
    <property type="term" value="P:cytoplasm to vacuole targeting by the Cvt pathway"/>
    <property type="evidence" value="ECO:0007669"/>
    <property type="project" value="EnsemblFungi"/>
</dbReference>
<dbReference type="GO" id="GO:0000329">
    <property type="term" value="C:fungal-type vacuole membrane"/>
    <property type="evidence" value="ECO:0007669"/>
    <property type="project" value="EnsemblFungi"/>
</dbReference>